<accession>A0A3A2ZI54</accession>
<reference evidence="3" key="1">
    <citation type="submission" date="2017-02" db="EMBL/GenBank/DDBJ databases">
        <authorList>
            <person name="Tafer H."/>
            <person name="Lopandic K."/>
        </authorList>
    </citation>
    <scope>NUCLEOTIDE SEQUENCE [LARGE SCALE GENOMIC DNA]</scope>
    <source>
        <strain evidence="3">CBS 366.77</strain>
    </source>
</reference>
<gene>
    <name evidence="2" type="ORF">PHISCL_05458</name>
</gene>
<dbReference type="EMBL" id="MVGC01000180">
    <property type="protein sequence ID" value="RJE22210.1"/>
    <property type="molecule type" value="Genomic_DNA"/>
</dbReference>
<feature type="compositionally biased region" description="Acidic residues" evidence="1">
    <location>
        <begin position="458"/>
        <end position="468"/>
    </location>
</feature>
<comment type="caution">
    <text evidence="2">The sequence shown here is derived from an EMBL/GenBank/DDBJ whole genome shotgun (WGS) entry which is preliminary data.</text>
</comment>
<feature type="compositionally biased region" description="Basic and acidic residues" evidence="1">
    <location>
        <begin position="469"/>
        <end position="478"/>
    </location>
</feature>
<name>A0A3A2ZI54_9EURO</name>
<dbReference type="AlphaFoldDB" id="A0A3A2ZI54"/>
<organism evidence="2 3">
    <name type="scientific">Aspergillus sclerotialis</name>
    <dbReference type="NCBI Taxonomy" id="2070753"/>
    <lineage>
        <taxon>Eukaryota</taxon>
        <taxon>Fungi</taxon>
        <taxon>Dikarya</taxon>
        <taxon>Ascomycota</taxon>
        <taxon>Pezizomycotina</taxon>
        <taxon>Eurotiomycetes</taxon>
        <taxon>Eurotiomycetidae</taxon>
        <taxon>Eurotiales</taxon>
        <taxon>Aspergillaceae</taxon>
        <taxon>Aspergillus</taxon>
        <taxon>Aspergillus subgen. Polypaecilum</taxon>
    </lineage>
</organism>
<evidence type="ECO:0000256" key="1">
    <source>
        <dbReference type="SAM" id="MobiDB-lite"/>
    </source>
</evidence>
<evidence type="ECO:0000313" key="3">
    <source>
        <dbReference type="Proteomes" id="UP000266188"/>
    </source>
</evidence>
<dbReference type="Proteomes" id="UP000266188">
    <property type="component" value="Unassembled WGS sequence"/>
</dbReference>
<sequence>MIGWYYILSARLVEIQGETATIQYTSSEADWYYDTLCHSHETHIVDIGEADESVARWWTAILAKREGWKAIVRQTPAGEFLAPWAASRTCETSLAIKRRRRGSPNSVYTPLSSDRAFAALTEFARLHGLGSQVPISLASALTFPTHKYCGPTVTLPFPKEADGKQAAGDMGIGPSPKWSSLMEDLPYYMTLSCNPDVMIATLCGSFWEPEVPCNLVSPWLHPILDEVVDGASSIIAHDQEIIALVGAIRRPNVSALWIGDGTSGLVPKVLQKVRRGRPPLDSLAFPWTGCPQSFMDIAGSGPYTCEDPNYISRADVWRLLHLPSTEDDDLGYRNRPFTPWAPCGTSLVKDCALRVASHLKCPRHEYQYSHWTWLLEDGAAIEDCGFSKSSLPTMTETFRNPPADIKELRKFKEKELDQRASLEASLDIFLWFIINGEGRPPENIYQDDWLAPIWSDDESGEELDEEVDNRDSPELVGQSDDRLETWLSTIVCQDPNQPSMSFA</sequence>
<keyword evidence="3" id="KW-1185">Reference proteome</keyword>
<evidence type="ECO:0000313" key="2">
    <source>
        <dbReference type="EMBL" id="RJE22210.1"/>
    </source>
</evidence>
<feature type="region of interest" description="Disordered" evidence="1">
    <location>
        <begin position="458"/>
        <end position="478"/>
    </location>
</feature>
<dbReference type="OrthoDB" id="3549294at2759"/>
<protein>
    <submittedName>
        <fullName evidence="2">Uncharacterized protein</fullName>
    </submittedName>
</protein>
<proteinExistence type="predicted"/>